<dbReference type="Gene3D" id="3.90.730.10">
    <property type="entry name" value="Ribonuclease T2-like"/>
    <property type="match status" value="1"/>
</dbReference>
<name>A0A6G8S0A3_9GAMM</name>
<feature type="signal peptide" evidence="1">
    <location>
        <begin position="1"/>
        <end position="32"/>
    </location>
</feature>
<dbReference type="KEGG" id="asha:G8E00_13805"/>
<dbReference type="GO" id="GO:0033897">
    <property type="term" value="F:ribonuclease T2 activity"/>
    <property type="evidence" value="ECO:0007669"/>
    <property type="project" value="InterPro"/>
</dbReference>
<protein>
    <submittedName>
        <fullName evidence="2">Ribonuclease I</fullName>
    </submittedName>
</protein>
<keyword evidence="1" id="KW-0732">Signal</keyword>
<keyword evidence="3" id="KW-1185">Reference proteome</keyword>
<organism evidence="2 3">
    <name type="scientific">Acinetobacter shaoyimingii</name>
    <dbReference type="NCBI Taxonomy" id="2715164"/>
    <lineage>
        <taxon>Bacteria</taxon>
        <taxon>Pseudomonadati</taxon>
        <taxon>Pseudomonadota</taxon>
        <taxon>Gammaproteobacteria</taxon>
        <taxon>Moraxellales</taxon>
        <taxon>Moraxellaceae</taxon>
        <taxon>Acinetobacter</taxon>
    </lineage>
</organism>
<evidence type="ECO:0000313" key="3">
    <source>
        <dbReference type="Proteomes" id="UP000502297"/>
    </source>
</evidence>
<dbReference type="InterPro" id="IPR036430">
    <property type="entry name" value="RNase_T2-like_sf"/>
</dbReference>
<dbReference type="EMBL" id="CP049801">
    <property type="protein sequence ID" value="QIO07544.1"/>
    <property type="molecule type" value="Genomic_DNA"/>
</dbReference>
<dbReference type="RefSeq" id="WP_166226569.1">
    <property type="nucleotide sequence ID" value="NZ_CP049801.1"/>
</dbReference>
<feature type="chain" id="PRO_5026268428" evidence="1">
    <location>
        <begin position="33"/>
        <end position="220"/>
    </location>
</feature>
<gene>
    <name evidence="2" type="ORF">G8E00_13805</name>
</gene>
<sequence length="220" mass="24726">MKSNQILQKRNDKLTLILFGACYLLSVMQAHASPNHLQGYVLDVQLTPAVCSLDQATHKLRRCLEGYSLTINGLLPEINRKDCKTASSPYLPPLQAKVVARVMPEENTRNRLWYSIGGCVPMNASQYFRNMINKADQLKIPLDLTEAENKKVQRHALINQFLRLNPKLSHESLRLTCSGKGNKSILTGLKICYKVNGQYKSCPSTIQTNCPTIFSIKGSY</sequence>
<reference evidence="2 3" key="1">
    <citation type="submission" date="2020-03" db="EMBL/GenBank/DDBJ databases">
        <authorList>
            <person name="Zhu W."/>
        </authorList>
    </citation>
    <scope>NUCLEOTIDE SEQUENCE [LARGE SCALE GENOMIC DNA]</scope>
    <source>
        <strain evidence="2 3">323-1</strain>
    </source>
</reference>
<proteinExistence type="predicted"/>
<dbReference type="SUPFAM" id="SSF55895">
    <property type="entry name" value="Ribonuclease Rh-like"/>
    <property type="match status" value="1"/>
</dbReference>
<evidence type="ECO:0000313" key="2">
    <source>
        <dbReference type="EMBL" id="QIO07544.1"/>
    </source>
</evidence>
<evidence type="ECO:0000256" key="1">
    <source>
        <dbReference type="SAM" id="SignalP"/>
    </source>
</evidence>
<dbReference type="AlphaFoldDB" id="A0A6G8S0A3"/>
<accession>A0A6G8S0A3</accession>
<dbReference type="GO" id="GO:0003723">
    <property type="term" value="F:RNA binding"/>
    <property type="evidence" value="ECO:0007669"/>
    <property type="project" value="InterPro"/>
</dbReference>
<dbReference type="Proteomes" id="UP000502297">
    <property type="component" value="Chromosome"/>
</dbReference>